<dbReference type="PANTHER" id="PTHR48007">
    <property type="entry name" value="LEUCINE-RICH REPEAT RECEPTOR-LIKE PROTEIN KINASE PXC1"/>
    <property type="match status" value="1"/>
</dbReference>
<dbReference type="EMBL" id="JBJQOH010000002">
    <property type="protein sequence ID" value="KAL3697478.1"/>
    <property type="molecule type" value="Genomic_DNA"/>
</dbReference>
<keyword evidence="10" id="KW-0472">Membrane</keyword>
<dbReference type="SUPFAM" id="SSF56112">
    <property type="entry name" value="Protein kinase-like (PK-like)"/>
    <property type="match status" value="1"/>
</dbReference>
<protein>
    <recommendedName>
        <fullName evidence="13">Protein kinase domain-containing protein</fullName>
    </recommendedName>
</protein>
<evidence type="ECO:0000256" key="2">
    <source>
        <dbReference type="ARBA" id="ARBA00022614"/>
    </source>
</evidence>
<dbReference type="SMART" id="SM00220">
    <property type="entry name" value="S_TKc"/>
    <property type="match status" value="1"/>
</dbReference>
<dbReference type="GO" id="GO:0005524">
    <property type="term" value="F:ATP binding"/>
    <property type="evidence" value="ECO:0007669"/>
    <property type="project" value="UniProtKB-UniRule"/>
</dbReference>
<evidence type="ECO:0000313" key="15">
    <source>
        <dbReference type="Proteomes" id="UP001633002"/>
    </source>
</evidence>
<dbReference type="PROSITE" id="PS51450">
    <property type="entry name" value="LRR"/>
    <property type="match status" value="1"/>
</dbReference>
<dbReference type="Pfam" id="PF00069">
    <property type="entry name" value="Pkinase"/>
    <property type="match status" value="1"/>
</dbReference>
<dbReference type="Gene3D" id="3.80.10.10">
    <property type="entry name" value="Ribonuclease Inhibitor"/>
    <property type="match status" value="3"/>
</dbReference>
<reference evidence="14 15" key="1">
    <citation type="submission" date="2024-09" db="EMBL/GenBank/DDBJ databases">
        <title>Chromosome-scale assembly of Riccia sorocarpa.</title>
        <authorList>
            <person name="Paukszto L."/>
        </authorList>
    </citation>
    <scope>NUCLEOTIDE SEQUENCE [LARGE SCALE GENOMIC DNA]</scope>
    <source>
        <strain evidence="14">LP-2024</strain>
        <tissue evidence="14">Aerial parts of the thallus</tissue>
    </source>
</reference>
<accession>A0ABD3I1L2</accession>
<feature type="chain" id="PRO_5044786370" description="Protein kinase domain-containing protein" evidence="12">
    <location>
        <begin position="32"/>
        <end position="897"/>
    </location>
</feature>
<dbReference type="PROSITE" id="PS00107">
    <property type="entry name" value="PROTEIN_KINASE_ATP"/>
    <property type="match status" value="1"/>
</dbReference>
<dbReference type="PROSITE" id="PS00108">
    <property type="entry name" value="PROTEIN_KINASE_ST"/>
    <property type="match status" value="1"/>
</dbReference>
<dbReference type="InterPro" id="IPR001611">
    <property type="entry name" value="Leu-rich_rpt"/>
</dbReference>
<dbReference type="Gene3D" id="3.30.200.20">
    <property type="entry name" value="Phosphorylase Kinase, domain 1"/>
    <property type="match status" value="1"/>
</dbReference>
<dbReference type="FunFam" id="1.10.510.10:FF:000084">
    <property type="entry name" value="Wall-associated receptor kinase 2"/>
    <property type="match status" value="1"/>
</dbReference>
<dbReference type="InterPro" id="IPR046959">
    <property type="entry name" value="PRK1-6/SRF4-like"/>
</dbReference>
<evidence type="ECO:0000256" key="1">
    <source>
        <dbReference type="ARBA" id="ARBA00004370"/>
    </source>
</evidence>
<evidence type="ECO:0000256" key="4">
    <source>
        <dbReference type="ARBA" id="ARBA00022692"/>
    </source>
</evidence>
<proteinExistence type="predicted"/>
<dbReference type="PANTHER" id="PTHR48007:SF34">
    <property type="entry name" value="PROTEIN STRUBBELIG-RECEPTOR FAMILY 8 ISOFORM X1"/>
    <property type="match status" value="1"/>
</dbReference>
<sequence>MAENVSLSAFLKLLQSLVLVLLSQLVISAYGQKKGFSGDMGTMLKIRDELLATSENRAILQDWKAEDFPCNWTRVDCEQVGSSVVVRRIDLNHRNLTGPVPSSIGLLLNLTDITADGNLFSSIPQGFFQAKQLRLISFRKNLINGTVLDKLTTFQSLRVLSLAQNLISGRIDPLARLNRSAVEVIDLAGNKLQGSLITFSGFSRLISLRLGQNQLSGDLGTLEQLTAINDVSLEENNFNGTIPTSIISRMISVNLSRNSLQGSFKLNEIFIPGFISSLDLSENRLLQVVPEVQKLGNLNSTKSGGLDFFWARAVSKISLGANGLTGNIVSFPESTSTLNLSHNMLSGSLPDDTRATFYANVETLLLNNNSLSGPMPQSFWNMEKAVTVDLSGNHFNGGLPVGAIFMPSLQKLNLSRNSFSGPIPSNFSNLIRNFSLRIIDFSFNNFSGPVPQDLPQGQGFIYSFVGNPGLCSDEDFFRRDYSLPQCSKPSKAAEVARWTGVAVSLGFVLLLTTTSLGLWRLKVARDNEMDGDLVRAVNCGVITTRLIPLKELQNATSSFADEAKIGEGGFGSVYKGIYDGKKVAIKKSSNGILHLTQSKQMFMNEVQILSAVSHHSLVSLVGCCMTRKHALLVFEYIPQGTLAEHLHFRRGEGLDWNQRLKIALQTAEALSYLHFMADPPVYHRDVKSANILLDDDLNAKVADFGISKLVPYPQFSNDHVSTTTVVEGTPGYVDPEYYISFRLTDKSDVYSFGVVLLELITSRAPLDFRRGERDNTLVKMATHLVRTNALHLLVDPMLVIVFDDDEQVKKSILSVADLALRCVHRNPLARPDMQEVATELGALSSVQFHSQAHTKEEDDEFIPTAYPVSFRGPSSLYESANASYSSGSMDFRLGLGR</sequence>
<evidence type="ECO:0000256" key="6">
    <source>
        <dbReference type="ARBA" id="ARBA00022741"/>
    </source>
</evidence>
<comment type="caution">
    <text evidence="14">The sequence shown here is derived from an EMBL/GenBank/DDBJ whole genome shotgun (WGS) entry which is preliminary data.</text>
</comment>
<evidence type="ECO:0000256" key="7">
    <source>
        <dbReference type="ARBA" id="ARBA00022777"/>
    </source>
</evidence>
<evidence type="ECO:0000256" key="10">
    <source>
        <dbReference type="ARBA" id="ARBA00023136"/>
    </source>
</evidence>
<dbReference type="AlphaFoldDB" id="A0ABD3I1L2"/>
<dbReference type="InterPro" id="IPR000719">
    <property type="entry name" value="Prot_kinase_dom"/>
</dbReference>
<keyword evidence="3" id="KW-0808">Transferase</keyword>
<keyword evidence="12" id="KW-0732">Signal</keyword>
<gene>
    <name evidence="14" type="ORF">R1sor_011554</name>
</gene>
<keyword evidence="2" id="KW-0433">Leucine-rich repeat</keyword>
<keyword evidence="6 11" id="KW-0547">Nucleotide-binding</keyword>
<evidence type="ECO:0000259" key="13">
    <source>
        <dbReference type="PROSITE" id="PS50011"/>
    </source>
</evidence>
<dbReference type="GO" id="GO:0016020">
    <property type="term" value="C:membrane"/>
    <property type="evidence" value="ECO:0007669"/>
    <property type="project" value="UniProtKB-SubCell"/>
</dbReference>
<comment type="subcellular location">
    <subcellularLocation>
        <location evidence="1">Membrane</location>
    </subcellularLocation>
</comment>
<dbReference type="SUPFAM" id="SSF52058">
    <property type="entry name" value="L domain-like"/>
    <property type="match status" value="2"/>
</dbReference>
<dbReference type="Pfam" id="PF00560">
    <property type="entry name" value="LRR_1"/>
    <property type="match status" value="4"/>
</dbReference>
<dbReference type="InterPro" id="IPR017441">
    <property type="entry name" value="Protein_kinase_ATP_BS"/>
</dbReference>
<evidence type="ECO:0000256" key="11">
    <source>
        <dbReference type="PROSITE-ProRule" id="PRU10141"/>
    </source>
</evidence>
<evidence type="ECO:0000256" key="9">
    <source>
        <dbReference type="ARBA" id="ARBA00022989"/>
    </source>
</evidence>
<keyword evidence="5" id="KW-0677">Repeat</keyword>
<dbReference type="InterPro" id="IPR032675">
    <property type="entry name" value="LRR_dom_sf"/>
</dbReference>
<dbReference type="Gene3D" id="1.10.510.10">
    <property type="entry name" value="Transferase(Phosphotransferase) domain 1"/>
    <property type="match status" value="1"/>
</dbReference>
<dbReference type="InterPro" id="IPR008271">
    <property type="entry name" value="Ser/Thr_kinase_AS"/>
</dbReference>
<feature type="domain" description="Protein kinase" evidence="13">
    <location>
        <begin position="559"/>
        <end position="843"/>
    </location>
</feature>
<dbReference type="PROSITE" id="PS50011">
    <property type="entry name" value="PROTEIN_KINASE_DOM"/>
    <property type="match status" value="1"/>
</dbReference>
<keyword evidence="9" id="KW-1133">Transmembrane helix</keyword>
<keyword evidence="4" id="KW-0812">Transmembrane</keyword>
<evidence type="ECO:0000256" key="3">
    <source>
        <dbReference type="ARBA" id="ARBA00022679"/>
    </source>
</evidence>
<organism evidence="14 15">
    <name type="scientific">Riccia sorocarpa</name>
    <dbReference type="NCBI Taxonomy" id="122646"/>
    <lineage>
        <taxon>Eukaryota</taxon>
        <taxon>Viridiplantae</taxon>
        <taxon>Streptophyta</taxon>
        <taxon>Embryophyta</taxon>
        <taxon>Marchantiophyta</taxon>
        <taxon>Marchantiopsida</taxon>
        <taxon>Marchantiidae</taxon>
        <taxon>Marchantiales</taxon>
        <taxon>Ricciaceae</taxon>
        <taxon>Riccia</taxon>
    </lineage>
</organism>
<keyword evidence="15" id="KW-1185">Reference proteome</keyword>
<dbReference type="GO" id="GO:0016301">
    <property type="term" value="F:kinase activity"/>
    <property type="evidence" value="ECO:0007669"/>
    <property type="project" value="UniProtKB-KW"/>
</dbReference>
<name>A0ABD3I1L2_9MARC</name>
<dbReference type="Proteomes" id="UP001633002">
    <property type="component" value="Unassembled WGS sequence"/>
</dbReference>
<evidence type="ECO:0000256" key="5">
    <source>
        <dbReference type="ARBA" id="ARBA00022737"/>
    </source>
</evidence>
<evidence type="ECO:0000256" key="12">
    <source>
        <dbReference type="SAM" id="SignalP"/>
    </source>
</evidence>
<evidence type="ECO:0000256" key="8">
    <source>
        <dbReference type="ARBA" id="ARBA00022840"/>
    </source>
</evidence>
<evidence type="ECO:0000313" key="14">
    <source>
        <dbReference type="EMBL" id="KAL3697478.1"/>
    </source>
</evidence>
<keyword evidence="7" id="KW-0418">Kinase</keyword>
<feature type="signal peptide" evidence="12">
    <location>
        <begin position="1"/>
        <end position="31"/>
    </location>
</feature>
<feature type="binding site" evidence="11">
    <location>
        <position position="587"/>
    </location>
    <ligand>
        <name>ATP</name>
        <dbReference type="ChEBI" id="CHEBI:30616"/>
    </ligand>
</feature>
<keyword evidence="8 11" id="KW-0067">ATP-binding</keyword>
<dbReference type="InterPro" id="IPR011009">
    <property type="entry name" value="Kinase-like_dom_sf"/>
</dbReference>